<reference evidence="2 3" key="1">
    <citation type="submission" date="2017-03" db="EMBL/GenBank/DDBJ databases">
        <title>An alternative strategy for trypanosome survival in the mammalian bloodstream revealed through genome and transcriptome analysis of the ubiquitous bovine parasite Trypanosoma (Megatrypanum) theileri.</title>
        <authorList>
            <person name="Kelly S."/>
            <person name="Ivens A."/>
            <person name="Mott A."/>
            <person name="O'Neill E."/>
            <person name="Emms D."/>
            <person name="Macleod O."/>
            <person name="Voorheis P."/>
            <person name="Matthews J."/>
            <person name="Matthews K."/>
            <person name="Carrington M."/>
        </authorList>
    </citation>
    <scope>NUCLEOTIDE SEQUENCE [LARGE SCALE GENOMIC DNA]</scope>
    <source>
        <strain evidence="2">Edinburgh</strain>
    </source>
</reference>
<evidence type="ECO:0000256" key="1">
    <source>
        <dbReference type="SAM" id="MobiDB-lite"/>
    </source>
</evidence>
<accession>A0A1X0P6Y1</accession>
<dbReference type="AlphaFoldDB" id="A0A1X0P6Y1"/>
<feature type="region of interest" description="Disordered" evidence="1">
    <location>
        <begin position="408"/>
        <end position="429"/>
    </location>
</feature>
<dbReference type="RefSeq" id="XP_028886763.1">
    <property type="nucleotide sequence ID" value="XM_029022217.1"/>
</dbReference>
<feature type="compositionally biased region" description="Polar residues" evidence="1">
    <location>
        <begin position="10"/>
        <end position="27"/>
    </location>
</feature>
<dbReference type="Proteomes" id="UP000192257">
    <property type="component" value="Unassembled WGS sequence"/>
</dbReference>
<sequence>MVIREYRMNPSRQSNPSGTNRGNGLSNSNTDSNFALVANTGVAIGGISRGVLPSMDVEQFQMFLRDVALRGDIAFPDIPQHQHESFFAMAATCSQACRVVVDPNGTLHLRSGPANPYLREQIARELHRLHMEGVKTSRDDPPILEWGFIDRTVHREVVTLLQLLAFDMGIFIGQPLFDGTYLYRIEVALHYFPRWEEERRKLIDPALQGDADPFPIPLTTLRNPRVMDVYRREIRPFLYERNCKVTRCLVNILRDSGGKIPGDARTLGSSFSLRHEVNVNGQVFFRRWTRHLVQVFLKYAEELKRQDRRGVEAIMKSYGNDIDPVDAEVMTPHFGFFNYCLEERYFRKDMAELEDLSRRAGYFVRVSIEDNFAVVAATARQNPELSDEYKTVFSGYAGAGENKVARVAYSRDTQQQQQQQQYHHHREPQKLQIQEGIHAQHRYINEGILQAGPGRSYSRSDSSGSDSGSSGSSDNASDSSDNSQRGRRMGSGIKELDENDIRVIRVIQAEEGRTTLPTLNVSGFAVEPRRESPRVYSLAASTLYDTIVGRLQRTLPPGWNVRCGPGGGRYFLDHIRGRAYPRDSSAVSMEWAANQRELYNVADSMQ</sequence>
<protein>
    <submittedName>
        <fullName evidence="2">Uncharacterized protein</fullName>
    </submittedName>
</protein>
<feature type="region of interest" description="Disordered" evidence="1">
    <location>
        <begin position="1"/>
        <end position="27"/>
    </location>
</feature>
<proteinExistence type="predicted"/>
<dbReference type="EMBL" id="NBCO01000003">
    <property type="protein sequence ID" value="ORC92697.1"/>
    <property type="molecule type" value="Genomic_DNA"/>
</dbReference>
<evidence type="ECO:0000313" key="2">
    <source>
        <dbReference type="EMBL" id="ORC92697.1"/>
    </source>
</evidence>
<comment type="caution">
    <text evidence="2">The sequence shown here is derived from an EMBL/GenBank/DDBJ whole genome shotgun (WGS) entry which is preliminary data.</text>
</comment>
<name>A0A1X0P6Y1_9TRYP</name>
<dbReference type="VEuPathDB" id="TriTrypDB:TM35_000034500"/>
<keyword evidence="3" id="KW-1185">Reference proteome</keyword>
<evidence type="ECO:0000313" key="3">
    <source>
        <dbReference type="Proteomes" id="UP000192257"/>
    </source>
</evidence>
<feature type="region of interest" description="Disordered" evidence="1">
    <location>
        <begin position="451"/>
        <end position="494"/>
    </location>
</feature>
<feature type="compositionally biased region" description="Low complexity" evidence="1">
    <location>
        <begin position="454"/>
        <end position="483"/>
    </location>
</feature>
<dbReference type="GeneID" id="39981997"/>
<gene>
    <name evidence="2" type="ORF">TM35_000034500</name>
</gene>
<dbReference type="OrthoDB" id="242073at2759"/>
<organism evidence="2 3">
    <name type="scientific">Trypanosoma theileri</name>
    <dbReference type="NCBI Taxonomy" id="67003"/>
    <lineage>
        <taxon>Eukaryota</taxon>
        <taxon>Discoba</taxon>
        <taxon>Euglenozoa</taxon>
        <taxon>Kinetoplastea</taxon>
        <taxon>Metakinetoplastina</taxon>
        <taxon>Trypanosomatida</taxon>
        <taxon>Trypanosomatidae</taxon>
        <taxon>Trypanosoma</taxon>
    </lineage>
</organism>